<dbReference type="InterPro" id="IPR053392">
    <property type="entry name" value="Transposase_IS30-like"/>
</dbReference>
<organism evidence="3 4">
    <name type="scientific">Mycoplasmopsis gallopavonis</name>
    <dbReference type="NCBI Taxonomy" id="76629"/>
    <lineage>
        <taxon>Bacteria</taxon>
        <taxon>Bacillati</taxon>
        <taxon>Mycoplasmatota</taxon>
        <taxon>Mycoplasmoidales</taxon>
        <taxon>Metamycoplasmataceae</taxon>
        <taxon>Mycoplasmopsis</taxon>
    </lineage>
</organism>
<feature type="domain" description="Integrase catalytic" evidence="2">
    <location>
        <begin position="163"/>
        <end position="326"/>
    </location>
</feature>
<dbReference type="GO" id="GO:0004803">
    <property type="term" value="F:transposase activity"/>
    <property type="evidence" value="ECO:0007669"/>
    <property type="project" value="TreeGrafter"/>
</dbReference>
<proteinExistence type="predicted"/>
<evidence type="ECO:0000256" key="1">
    <source>
        <dbReference type="ARBA" id="ARBA00023172"/>
    </source>
</evidence>
<dbReference type="GO" id="GO:0006310">
    <property type="term" value="P:DNA recombination"/>
    <property type="evidence" value="ECO:0007669"/>
    <property type="project" value="UniProtKB-KW"/>
</dbReference>
<dbReference type="InterPro" id="IPR001584">
    <property type="entry name" value="Integrase_cat-core"/>
</dbReference>
<dbReference type="GO" id="GO:0015074">
    <property type="term" value="P:DNA integration"/>
    <property type="evidence" value="ECO:0007669"/>
    <property type="project" value="InterPro"/>
</dbReference>
<dbReference type="GO" id="GO:0032196">
    <property type="term" value="P:transposition"/>
    <property type="evidence" value="ECO:0007669"/>
    <property type="project" value="TreeGrafter"/>
</dbReference>
<dbReference type="PROSITE" id="PS50994">
    <property type="entry name" value="INTEGRASE"/>
    <property type="match status" value="1"/>
</dbReference>
<gene>
    <name evidence="3" type="ORF">NCTC10186_00679</name>
</gene>
<dbReference type="AlphaFoldDB" id="A0A449B0D3"/>
<reference evidence="3 4" key="1">
    <citation type="submission" date="2019-01" db="EMBL/GenBank/DDBJ databases">
        <authorList>
            <consortium name="Pathogen Informatics"/>
        </authorList>
    </citation>
    <scope>NUCLEOTIDE SEQUENCE [LARGE SCALE GENOMIC DNA]</scope>
    <source>
        <strain evidence="3 4">NCTC10186</strain>
        <plasmid evidence="4">2</plasmid>
    </source>
</reference>
<dbReference type="InterPro" id="IPR012337">
    <property type="entry name" value="RNaseH-like_sf"/>
</dbReference>
<dbReference type="GO" id="GO:0005829">
    <property type="term" value="C:cytosol"/>
    <property type="evidence" value="ECO:0007669"/>
    <property type="project" value="TreeGrafter"/>
</dbReference>
<dbReference type="Pfam" id="PF13936">
    <property type="entry name" value="HTH_38"/>
    <property type="match status" value="1"/>
</dbReference>
<accession>A0A449B0D3</accession>
<dbReference type="EMBL" id="LR215032">
    <property type="protein sequence ID" value="VEU73188.1"/>
    <property type="molecule type" value="Genomic_DNA"/>
</dbReference>
<dbReference type="KEGG" id="mgal:NCTC10186_00679"/>
<name>A0A449B0D3_9BACT</name>
<evidence type="ECO:0000313" key="3">
    <source>
        <dbReference type="EMBL" id="VEU73188.1"/>
    </source>
</evidence>
<keyword evidence="4" id="KW-1185">Reference proteome</keyword>
<keyword evidence="1" id="KW-0233">DNA recombination</keyword>
<dbReference type="SUPFAM" id="SSF53098">
    <property type="entry name" value="Ribonuclease H-like"/>
    <property type="match status" value="1"/>
</dbReference>
<keyword evidence="3" id="KW-0614">Plasmid</keyword>
<dbReference type="Proteomes" id="UP000289862">
    <property type="component" value="Plasmid 2"/>
</dbReference>
<dbReference type="InterPro" id="IPR025246">
    <property type="entry name" value="IS30-like_HTH"/>
</dbReference>
<dbReference type="InterPro" id="IPR051917">
    <property type="entry name" value="Transposase-Integrase"/>
</dbReference>
<dbReference type="RefSeq" id="WP_129724716.1">
    <property type="nucleotide sequence ID" value="NZ_LR215032.1"/>
</dbReference>
<dbReference type="GO" id="GO:0003676">
    <property type="term" value="F:nucleic acid binding"/>
    <property type="evidence" value="ECO:0007669"/>
    <property type="project" value="InterPro"/>
</dbReference>
<geneLocation type="plasmid" evidence="3 4">
    <name>2</name>
</geneLocation>
<evidence type="ECO:0000313" key="4">
    <source>
        <dbReference type="Proteomes" id="UP000289862"/>
    </source>
</evidence>
<dbReference type="PANTHER" id="PTHR10948">
    <property type="entry name" value="TRANSPOSASE"/>
    <property type="match status" value="1"/>
</dbReference>
<dbReference type="PANTHER" id="PTHR10948:SF23">
    <property type="entry name" value="TRANSPOSASE INSI FOR INSERTION SEQUENCE ELEMENT IS30A-RELATED"/>
    <property type="match status" value="1"/>
</dbReference>
<dbReference type="Gene3D" id="3.30.420.10">
    <property type="entry name" value="Ribonuclease H-like superfamily/Ribonuclease H"/>
    <property type="match status" value="1"/>
</dbReference>
<sequence>MNYKRITFKTRVQLEFFLKNSSLSIEQIAKEIGFSKSTIWREIKNNSTENGYIAEEAEKKHKIREKWKYQFKLESEFSYYNDFTKAFLNIYNPIFLGVKNSRLIVYNTNNFPVPSLKTLYNWINSGLWALTKKNKLRSYYKKGGKRNGNVLTRLVGNRYIVPITFRPKNINDRSEFGHWEADLIIGKTGSKSEHLLTFEERKTRYGLIRKVPNKNPWIVAKILFELIKERKLNVKSITIDNGFEFKIFFMIGYRLQIKIYKADAYASFQKGSIENFNGLVRRQYPKKTNFNKILDENIIETERKINNMPREILGFLTSDELFFNWNYFKEPWDPKIKEMQLYEYSYRKRRSNTKRNKFFKTYKNS</sequence>
<evidence type="ECO:0000259" key="2">
    <source>
        <dbReference type="PROSITE" id="PS50994"/>
    </source>
</evidence>
<protein>
    <submittedName>
        <fullName evidence="3">Transposase</fullName>
    </submittedName>
</protein>
<dbReference type="NCBIfam" id="NF033563">
    <property type="entry name" value="transpos_IS30"/>
    <property type="match status" value="1"/>
</dbReference>
<dbReference type="InterPro" id="IPR036397">
    <property type="entry name" value="RNaseH_sf"/>
</dbReference>